<comment type="function">
    <text evidence="12">Binds strongly to apatite and calcium.</text>
</comment>
<dbReference type="InterPro" id="IPR002384">
    <property type="entry name" value="Osteocalcin/MGP"/>
</dbReference>
<feature type="binding site" evidence="9">
    <location>
        <position position="78"/>
    </location>
    <ligand>
        <name>Ca(2+)</name>
        <dbReference type="ChEBI" id="CHEBI:29108"/>
        <label>1</label>
    </ligand>
</feature>
<feature type="modified residue" description="4-carboxyglutamate" evidence="11">
    <location>
        <position position="75"/>
    </location>
</feature>
<feature type="modified residue" description="4-carboxyglutamate" evidence="11">
    <location>
        <position position="71"/>
    </location>
</feature>
<evidence type="ECO:0000313" key="14">
    <source>
        <dbReference type="Proteomes" id="UP001190640"/>
    </source>
</evidence>
<dbReference type="PRINTS" id="PR00002">
    <property type="entry name" value="GLABONE"/>
</dbReference>
<feature type="domain" description="Gla" evidence="13">
    <location>
        <begin position="69"/>
        <end position="101"/>
    </location>
</feature>
<dbReference type="GO" id="GO:1900076">
    <property type="term" value="P:regulation of cellular response to insulin stimulus"/>
    <property type="evidence" value="ECO:0007669"/>
    <property type="project" value="InterPro"/>
</dbReference>
<dbReference type="InterPro" id="IPR035972">
    <property type="entry name" value="GLA-like_dom_SF"/>
</dbReference>
<dbReference type="KEGG" id="emc:129337614"/>
<evidence type="ECO:0000259" key="13">
    <source>
        <dbReference type="PROSITE" id="PS50998"/>
    </source>
</evidence>
<feature type="disulfide bond" evidence="10">
    <location>
        <begin position="77"/>
        <end position="83"/>
    </location>
</feature>
<keyword evidence="14" id="KW-1185">Reference proteome</keyword>
<evidence type="ECO:0000256" key="5">
    <source>
        <dbReference type="ARBA" id="ARBA00022591"/>
    </source>
</evidence>
<accession>A0AA97L9L0</accession>
<keyword evidence="3 11" id="KW-0301">Gamma-carboxyglutamic acid</keyword>
<dbReference type="PANTHER" id="PTHR14235">
    <property type="entry name" value="OSTEOCALCIN"/>
    <property type="match status" value="1"/>
</dbReference>
<evidence type="ECO:0000256" key="4">
    <source>
        <dbReference type="ARBA" id="ARBA00022525"/>
    </source>
</evidence>
<evidence type="ECO:0000256" key="8">
    <source>
        <dbReference type="ARBA" id="ARBA00023157"/>
    </source>
</evidence>
<dbReference type="GO" id="GO:0046848">
    <property type="term" value="F:hydroxyapatite binding"/>
    <property type="evidence" value="ECO:0007669"/>
    <property type="project" value="TreeGrafter"/>
</dbReference>
<evidence type="ECO:0000256" key="2">
    <source>
        <dbReference type="ARBA" id="ARBA00008850"/>
    </source>
</evidence>
<feature type="binding site" evidence="9">
    <location>
        <position position="71"/>
    </location>
    <ligand>
        <name>Ca(2+)</name>
        <dbReference type="ChEBI" id="CHEBI:29108"/>
        <label>1</label>
    </ligand>
</feature>
<dbReference type="GO" id="GO:0031214">
    <property type="term" value="P:biomineral tissue development"/>
    <property type="evidence" value="ECO:0007669"/>
    <property type="project" value="UniProtKB-KW"/>
</dbReference>
<comment type="subcellular location">
    <subcellularLocation>
        <location evidence="1 12">Secreted</location>
    </subcellularLocation>
</comment>
<evidence type="ECO:0000256" key="3">
    <source>
        <dbReference type="ARBA" id="ARBA00022479"/>
    </source>
</evidence>
<feature type="signal peptide" evidence="12">
    <location>
        <begin position="1"/>
        <end position="18"/>
    </location>
</feature>
<keyword evidence="7 9" id="KW-0106">Calcium</keyword>
<dbReference type="SMART" id="SM00069">
    <property type="entry name" value="GLA"/>
    <property type="match status" value="1"/>
</dbReference>
<dbReference type="GO" id="GO:0005576">
    <property type="term" value="C:extracellular region"/>
    <property type="evidence" value="ECO:0007669"/>
    <property type="project" value="UniProtKB-SubCell"/>
</dbReference>
<dbReference type="InterPro" id="IPR039176">
    <property type="entry name" value="Osteocalcin"/>
</dbReference>
<keyword evidence="8 10" id="KW-1015">Disulfide bond</keyword>
<dbReference type="AlphaFoldDB" id="A0AA97L9L0"/>
<dbReference type="GeneID" id="129337614"/>
<dbReference type="PROSITE" id="PS00011">
    <property type="entry name" value="GLA_1"/>
    <property type="match status" value="1"/>
</dbReference>
<gene>
    <name evidence="15" type="primary">BGLAP</name>
</gene>
<comment type="PTM">
    <text evidence="11 12">Gamma-carboxyglutamate residues are formed by vitamin K dependent carboxylation. These residues are essential for the binding of calcium.</text>
</comment>
<keyword evidence="12" id="KW-0732">Signal</keyword>
<dbReference type="Pfam" id="PF25890">
    <property type="entry name" value="BGLAP_C"/>
    <property type="match status" value="1"/>
</dbReference>
<keyword evidence="5" id="KW-0091">Biomineralization</keyword>
<organism evidence="14 15">
    <name type="scientific">Eublepharis macularius</name>
    <name type="common">Leopard gecko</name>
    <name type="synonym">Cyrtodactylus macularius</name>
    <dbReference type="NCBI Taxonomy" id="481883"/>
    <lineage>
        <taxon>Eukaryota</taxon>
        <taxon>Metazoa</taxon>
        <taxon>Chordata</taxon>
        <taxon>Craniata</taxon>
        <taxon>Vertebrata</taxon>
        <taxon>Euteleostomi</taxon>
        <taxon>Lepidosauria</taxon>
        <taxon>Squamata</taxon>
        <taxon>Bifurcata</taxon>
        <taxon>Gekkota</taxon>
        <taxon>Eublepharidae</taxon>
        <taxon>Eublepharinae</taxon>
        <taxon>Eublepharis</taxon>
    </lineage>
</organism>
<evidence type="ECO:0000256" key="9">
    <source>
        <dbReference type="PIRSR" id="PIRSR602384-1"/>
    </source>
</evidence>
<reference evidence="15" key="1">
    <citation type="submission" date="2025-08" db="UniProtKB">
        <authorList>
            <consortium name="RefSeq"/>
        </authorList>
    </citation>
    <scope>IDENTIFICATION</scope>
    <source>
        <tissue evidence="15">Blood</tissue>
    </source>
</reference>
<dbReference type="SUPFAM" id="SSF57630">
    <property type="entry name" value="GLA-domain"/>
    <property type="match status" value="1"/>
</dbReference>
<dbReference type="RefSeq" id="XP_054847443.1">
    <property type="nucleotide sequence ID" value="XM_054991468.1"/>
</dbReference>
<feature type="modified residue" description="4-carboxyglutamate" evidence="11">
    <location>
        <position position="78"/>
    </location>
</feature>
<feature type="binding site" evidence="9">
    <location>
        <position position="84"/>
    </location>
    <ligand>
        <name>Ca(2+)</name>
        <dbReference type="ChEBI" id="CHEBI:29108"/>
        <label>1</label>
    </ligand>
</feature>
<dbReference type="InterPro" id="IPR000294">
    <property type="entry name" value="GLA_domain"/>
</dbReference>
<dbReference type="GO" id="GO:0008147">
    <property type="term" value="F:structural constituent of bone"/>
    <property type="evidence" value="ECO:0007669"/>
    <property type="project" value="TreeGrafter"/>
</dbReference>
<dbReference type="Proteomes" id="UP001190640">
    <property type="component" value="Chromosome 1"/>
</dbReference>
<protein>
    <recommendedName>
        <fullName evidence="12">Osteocalcin</fullName>
    </recommendedName>
</protein>
<evidence type="ECO:0000256" key="11">
    <source>
        <dbReference type="PIRSR" id="PIRSR602384-3"/>
    </source>
</evidence>
<dbReference type="PANTHER" id="PTHR14235:SF0">
    <property type="entry name" value="OSTEOCALCIN"/>
    <property type="match status" value="1"/>
</dbReference>
<evidence type="ECO:0000256" key="1">
    <source>
        <dbReference type="ARBA" id="ARBA00004613"/>
    </source>
</evidence>
<evidence type="ECO:0000256" key="12">
    <source>
        <dbReference type="RuleBase" id="RU361261"/>
    </source>
</evidence>
<evidence type="ECO:0000256" key="6">
    <source>
        <dbReference type="ARBA" id="ARBA00022723"/>
    </source>
</evidence>
<dbReference type="GO" id="GO:0005509">
    <property type="term" value="F:calcium ion binding"/>
    <property type="evidence" value="ECO:0007669"/>
    <property type="project" value="UniProtKB-UniRule"/>
</dbReference>
<proteinExistence type="inferred from homology"/>
<dbReference type="InterPro" id="IPR058704">
    <property type="entry name" value="BGLAP-like_C"/>
</dbReference>
<dbReference type="GO" id="GO:0060348">
    <property type="term" value="P:bone development"/>
    <property type="evidence" value="ECO:0007669"/>
    <property type="project" value="InterPro"/>
</dbReference>
<dbReference type="PROSITE" id="PS50998">
    <property type="entry name" value="GLA_2"/>
    <property type="match status" value="1"/>
</dbReference>
<name>A0AA97L9L0_EUBMA</name>
<dbReference type="CTD" id="632"/>
<keyword evidence="6 9" id="KW-0479">Metal-binding</keyword>
<feature type="chain" id="PRO_5041517826" description="Osteocalcin" evidence="12">
    <location>
        <begin position="19"/>
        <end position="103"/>
    </location>
</feature>
<keyword evidence="4 12" id="KW-0964">Secreted</keyword>
<dbReference type="GO" id="GO:0030500">
    <property type="term" value="P:regulation of bone mineralization"/>
    <property type="evidence" value="ECO:0007669"/>
    <property type="project" value="InterPro"/>
</dbReference>
<dbReference type="GO" id="GO:0032571">
    <property type="term" value="P:response to vitamin K"/>
    <property type="evidence" value="ECO:0007669"/>
    <property type="project" value="InterPro"/>
</dbReference>
<dbReference type="GO" id="GO:0001649">
    <property type="term" value="P:osteoblast differentiation"/>
    <property type="evidence" value="ECO:0007669"/>
    <property type="project" value="TreeGrafter"/>
</dbReference>
<sequence length="103" mass="11429">MNTLTLMSLLVAVTLCLCHRDDSARSNSANDSPSSEAFISKRDSAEVVKIQKRNFQRANIVAAPDVPSPLESHREICELNIACDELADQIGFEKAYRKFYGPV</sequence>
<feature type="binding site" evidence="9">
    <location>
        <position position="75"/>
    </location>
    <ligand>
        <name>Ca(2+)</name>
        <dbReference type="ChEBI" id="CHEBI:29108"/>
        <label>2</label>
    </ligand>
</feature>
<comment type="similarity">
    <text evidence="2 12">Belongs to the osteocalcin/matrix Gla protein family.</text>
</comment>
<evidence type="ECO:0000256" key="7">
    <source>
        <dbReference type="ARBA" id="ARBA00022837"/>
    </source>
</evidence>
<evidence type="ECO:0000313" key="15">
    <source>
        <dbReference type="RefSeq" id="XP_054847443.1"/>
    </source>
</evidence>
<evidence type="ECO:0000256" key="10">
    <source>
        <dbReference type="PIRSR" id="PIRSR602384-2"/>
    </source>
</evidence>